<dbReference type="RefSeq" id="WP_133291900.1">
    <property type="nucleotide sequence ID" value="NZ_SMSJ01000072.1"/>
</dbReference>
<dbReference type="OrthoDB" id="7206991at2"/>
<reference evidence="1 2" key="1">
    <citation type="journal article" date="2016" name="J. Microbiol.">
        <title>Dankookia rubra gen. nov., sp. nov., an alphaproteobacterium isolated from sediment of a shallow stream.</title>
        <authorList>
            <person name="Kim W.H."/>
            <person name="Kim D.H."/>
            <person name="Kang K."/>
            <person name="Ahn T.Y."/>
        </authorList>
    </citation>
    <scope>NUCLEOTIDE SEQUENCE [LARGE SCALE GENOMIC DNA]</scope>
    <source>
        <strain evidence="1 2">JCM30602</strain>
    </source>
</reference>
<comment type="caution">
    <text evidence="1">The sequence shown here is derived from an EMBL/GenBank/DDBJ whole genome shotgun (WGS) entry which is preliminary data.</text>
</comment>
<keyword evidence="2" id="KW-1185">Reference proteome</keyword>
<dbReference type="AlphaFoldDB" id="A0A4R5Q8K4"/>
<protein>
    <submittedName>
        <fullName evidence="1">Uncharacterized protein</fullName>
    </submittedName>
</protein>
<dbReference type="EMBL" id="SMSJ01000072">
    <property type="protein sequence ID" value="TDH59290.1"/>
    <property type="molecule type" value="Genomic_DNA"/>
</dbReference>
<sequence>MALSDTALRVLFDGGRHALRLATPPKHLPAAACNAVLRSLLKGGYVEECAAPFEYIGLGWRQQDGAWIALRVTDAGLLAIGAAPSEAPAGAHSALPTASAFREGAAGAELRGRHL</sequence>
<name>A0A4R5Q8K4_9PROT</name>
<organism evidence="1 2">
    <name type="scientific">Dankookia rubra</name>
    <dbReference type="NCBI Taxonomy" id="1442381"/>
    <lineage>
        <taxon>Bacteria</taxon>
        <taxon>Pseudomonadati</taxon>
        <taxon>Pseudomonadota</taxon>
        <taxon>Alphaproteobacteria</taxon>
        <taxon>Acetobacterales</taxon>
        <taxon>Roseomonadaceae</taxon>
        <taxon>Dankookia</taxon>
    </lineage>
</organism>
<dbReference type="Proteomes" id="UP000295096">
    <property type="component" value="Unassembled WGS sequence"/>
</dbReference>
<proteinExistence type="predicted"/>
<evidence type="ECO:0000313" key="2">
    <source>
        <dbReference type="Proteomes" id="UP000295096"/>
    </source>
</evidence>
<evidence type="ECO:0000313" key="1">
    <source>
        <dbReference type="EMBL" id="TDH59290.1"/>
    </source>
</evidence>
<accession>A0A4R5Q8K4</accession>
<gene>
    <name evidence="1" type="ORF">E2C06_28105</name>
</gene>